<reference evidence="4" key="1">
    <citation type="journal article" date="2019" name="Int. J. Syst. Evol. Microbiol.">
        <title>The Global Catalogue of Microorganisms (GCM) 10K type strain sequencing project: providing services to taxonomists for standard genome sequencing and annotation.</title>
        <authorList>
            <consortium name="The Broad Institute Genomics Platform"/>
            <consortium name="The Broad Institute Genome Sequencing Center for Infectious Disease"/>
            <person name="Wu L."/>
            <person name="Ma J."/>
        </authorList>
    </citation>
    <scope>NUCLEOTIDE SEQUENCE [LARGE SCALE GENOMIC DNA]</scope>
    <source>
        <strain evidence="4">JCM 18302</strain>
    </source>
</reference>
<evidence type="ECO:0000256" key="2">
    <source>
        <dbReference type="SAM" id="SignalP"/>
    </source>
</evidence>
<gene>
    <name evidence="3" type="ORF">GCM10023320_34900</name>
</gene>
<evidence type="ECO:0000313" key="4">
    <source>
        <dbReference type="Proteomes" id="UP001500804"/>
    </source>
</evidence>
<protein>
    <recommendedName>
        <fullName evidence="5">Pecanex-like protein 1</fullName>
    </recommendedName>
</protein>
<dbReference type="EMBL" id="BAABJO010000012">
    <property type="protein sequence ID" value="GAA5123333.1"/>
    <property type="molecule type" value="Genomic_DNA"/>
</dbReference>
<dbReference type="RefSeq" id="WP_345606163.1">
    <property type="nucleotide sequence ID" value="NZ_BAABJO010000012.1"/>
</dbReference>
<sequence length="346" mass="35239">MSPTSTARHSNLRKISICAAALVVTLLPTACGAAYADIGHAGHTSEVVEVGGADAAEPSGDGENDGNADDANADDANADQGDAAGGETDPAEEAPGVGDDAGADGGAQNDQGNNDGNNNDGNNQGENANNQGDEAGVAKNEPGNRRKGKQEPPPANGGGGNGNNGLDVLGTDCKNSQLEPHNGFEEAPRCVETSFGEVAAEEKSPSLLITEAPQTVRAGEDFTISVSSRNLVRDRFLGAAAGGYYLESSFLNADGFQRGHFHTACRMLESTNEAPDAAPDPEFFLATQDNGGGAGADTVKITVDGGMPSAGTAQCAVWSGDGSHRIPMMQRANQTPAFDAVRITVQ</sequence>
<comment type="caution">
    <text evidence="3">The sequence shown here is derived from an EMBL/GenBank/DDBJ whole genome shotgun (WGS) entry which is preliminary data.</text>
</comment>
<name>A0ABP9NR52_9PSEU</name>
<keyword evidence="4" id="KW-1185">Reference proteome</keyword>
<feature type="region of interest" description="Disordered" evidence="1">
    <location>
        <begin position="53"/>
        <end position="181"/>
    </location>
</feature>
<feature type="signal peptide" evidence="2">
    <location>
        <begin position="1"/>
        <end position="36"/>
    </location>
</feature>
<feature type="compositionally biased region" description="Low complexity" evidence="1">
    <location>
        <begin position="106"/>
        <end position="134"/>
    </location>
</feature>
<keyword evidence="2" id="KW-0732">Signal</keyword>
<evidence type="ECO:0000256" key="1">
    <source>
        <dbReference type="SAM" id="MobiDB-lite"/>
    </source>
</evidence>
<dbReference type="Proteomes" id="UP001500804">
    <property type="component" value="Unassembled WGS sequence"/>
</dbReference>
<evidence type="ECO:0000313" key="3">
    <source>
        <dbReference type="EMBL" id="GAA5123333.1"/>
    </source>
</evidence>
<proteinExistence type="predicted"/>
<accession>A0ABP9NR52</accession>
<evidence type="ECO:0008006" key="5">
    <source>
        <dbReference type="Google" id="ProtNLM"/>
    </source>
</evidence>
<feature type="compositionally biased region" description="Acidic residues" evidence="1">
    <location>
        <begin position="60"/>
        <end position="77"/>
    </location>
</feature>
<organism evidence="3 4">
    <name type="scientific">Pseudonocardia adelaidensis</name>
    <dbReference type="NCBI Taxonomy" id="648754"/>
    <lineage>
        <taxon>Bacteria</taxon>
        <taxon>Bacillati</taxon>
        <taxon>Actinomycetota</taxon>
        <taxon>Actinomycetes</taxon>
        <taxon>Pseudonocardiales</taxon>
        <taxon>Pseudonocardiaceae</taxon>
        <taxon>Pseudonocardia</taxon>
    </lineage>
</organism>
<feature type="chain" id="PRO_5047049952" description="Pecanex-like protein 1" evidence="2">
    <location>
        <begin position="37"/>
        <end position="346"/>
    </location>
</feature>